<dbReference type="EMBL" id="QJJK01000015">
    <property type="protein sequence ID" value="PXW52915.1"/>
    <property type="molecule type" value="Genomic_DNA"/>
</dbReference>
<dbReference type="AlphaFoldDB" id="A0A2V3TWY3"/>
<dbReference type="InterPro" id="IPR050177">
    <property type="entry name" value="Lipid_A_modif_metabolic_enz"/>
</dbReference>
<dbReference type="PANTHER" id="PTHR43245:SF53">
    <property type="entry name" value="EPIMERASE-RELATED"/>
    <property type="match status" value="1"/>
</dbReference>
<gene>
    <name evidence="2" type="ORF">C7450_115114</name>
</gene>
<feature type="domain" description="NAD-dependent epimerase/dehydratase" evidence="1">
    <location>
        <begin position="32"/>
        <end position="270"/>
    </location>
</feature>
<comment type="caution">
    <text evidence="2">The sequence shown here is derived from an EMBL/GenBank/DDBJ whole genome shotgun (WGS) entry which is preliminary data.</text>
</comment>
<proteinExistence type="predicted"/>
<dbReference type="Gene3D" id="3.40.50.720">
    <property type="entry name" value="NAD(P)-binding Rossmann-like Domain"/>
    <property type="match status" value="1"/>
</dbReference>
<evidence type="ECO:0000313" key="3">
    <source>
        <dbReference type="Proteomes" id="UP000248021"/>
    </source>
</evidence>
<protein>
    <submittedName>
        <fullName evidence="2">UDP-glucose 4-epimerase</fullName>
    </submittedName>
</protein>
<dbReference type="InterPro" id="IPR001509">
    <property type="entry name" value="Epimerase_deHydtase"/>
</dbReference>
<evidence type="ECO:0000259" key="1">
    <source>
        <dbReference type="Pfam" id="PF01370"/>
    </source>
</evidence>
<sequence length="369" mass="40134">MHDVPHDTPNDTPNGVTQCLSEACKVLAGHRMLVTGGAGFVGSHIVDALLKVGCSEVVVIDNMIRGRPENLAAALASGRVRLIEGDIRDRALMASLLSGIDTVFHQAALRITHCAAEPRLAMEVMVDATFDLIERCRQMGIRKIVMASSASVYGMAETFPTTERQHPYGNRTLYGAAKAFGEGMLRSFHDMYGLDYVALRYFNVYGPRMDIHGRYTEVLIRWMERLAAGEPPVIFGSGLQSMDMVHVRDVARANLLAAASDATDIALNVGTGRETSLLELAAVLAAVMRQSDLTAVHEAERAVNPVPRRLADTTAARQAIGFSAHVPLAQGMRELVNWWQEQPECASLAAARAHMAMSAMPAWRAEIVT</sequence>
<dbReference type="Gene3D" id="3.90.25.10">
    <property type="entry name" value="UDP-galactose 4-epimerase, domain 1"/>
    <property type="match status" value="1"/>
</dbReference>
<keyword evidence="3" id="KW-1185">Reference proteome</keyword>
<reference evidence="2 3" key="1">
    <citation type="submission" date="2018-05" db="EMBL/GenBank/DDBJ databases">
        <title>Genomic Encyclopedia of Type Strains, Phase IV (KMG-IV): sequencing the most valuable type-strain genomes for metagenomic binning, comparative biology and taxonomic classification.</title>
        <authorList>
            <person name="Goeker M."/>
        </authorList>
    </citation>
    <scope>NUCLEOTIDE SEQUENCE [LARGE SCALE GENOMIC DNA]</scope>
    <source>
        <strain evidence="2 3">DSM 6462</strain>
    </source>
</reference>
<accession>A0A2V3TWY3</accession>
<evidence type="ECO:0000313" key="2">
    <source>
        <dbReference type="EMBL" id="PXW52915.1"/>
    </source>
</evidence>
<name>A0A2V3TWY3_9HYPH</name>
<dbReference type="Proteomes" id="UP000248021">
    <property type="component" value="Unassembled WGS sequence"/>
</dbReference>
<dbReference type="SUPFAM" id="SSF51735">
    <property type="entry name" value="NAD(P)-binding Rossmann-fold domains"/>
    <property type="match status" value="1"/>
</dbReference>
<dbReference type="PANTHER" id="PTHR43245">
    <property type="entry name" value="BIFUNCTIONAL POLYMYXIN RESISTANCE PROTEIN ARNA"/>
    <property type="match status" value="1"/>
</dbReference>
<dbReference type="InterPro" id="IPR036291">
    <property type="entry name" value="NAD(P)-bd_dom_sf"/>
</dbReference>
<organism evidence="2 3">
    <name type="scientific">Chelatococcus asaccharovorans</name>
    <dbReference type="NCBI Taxonomy" id="28210"/>
    <lineage>
        <taxon>Bacteria</taxon>
        <taxon>Pseudomonadati</taxon>
        <taxon>Pseudomonadota</taxon>
        <taxon>Alphaproteobacteria</taxon>
        <taxon>Hyphomicrobiales</taxon>
        <taxon>Chelatococcaceae</taxon>
        <taxon>Chelatococcus</taxon>
    </lineage>
</organism>
<dbReference type="Pfam" id="PF01370">
    <property type="entry name" value="Epimerase"/>
    <property type="match status" value="1"/>
</dbReference>
<dbReference type="OrthoDB" id="9801785at2"/>